<dbReference type="EMBL" id="KN819368">
    <property type="protein sequence ID" value="KIJ12129.1"/>
    <property type="molecule type" value="Genomic_DNA"/>
</dbReference>
<sequence>MHYGNNFVGNVVNACEKGNRDFTPSGHLSKTFSSTPRLPLPLDILVVVVACVEELTNAGIYQSCLFRALAGGDRHLQLIDVFDKGAYVCAQFIMGGHDNG</sequence>
<accession>A0A0C9STJ8</accession>
<gene>
    <name evidence="1" type="ORF">PAXINDRAFT_101354</name>
</gene>
<protein>
    <submittedName>
        <fullName evidence="1">Uncharacterized protein</fullName>
    </submittedName>
</protein>
<name>A0A0C9STJ8_PAXIN</name>
<evidence type="ECO:0000313" key="1">
    <source>
        <dbReference type="EMBL" id="KIJ12129.1"/>
    </source>
</evidence>
<reference evidence="2" key="2">
    <citation type="submission" date="2015-01" db="EMBL/GenBank/DDBJ databases">
        <title>Evolutionary Origins and Diversification of the Mycorrhizal Mutualists.</title>
        <authorList>
            <consortium name="DOE Joint Genome Institute"/>
            <consortium name="Mycorrhizal Genomics Consortium"/>
            <person name="Kohler A."/>
            <person name="Kuo A."/>
            <person name="Nagy L.G."/>
            <person name="Floudas D."/>
            <person name="Copeland A."/>
            <person name="Barry K.W."/>
            <person name="Cichocki N."/>
            <person name="Veneault-Fourrey C."/>
            <person name="LaButti K."/>
            <person name="Lindquist E.A."/>
            <person name="Lipzen A."/>
            <person name="Lundell T."/>
            <person name="Morin E."/>
            <person name="Murat C."/>
            <person name="Riley R."/>
            <person name="Ohm R."/>
            <person name="Sun H."/>
            <person name="Tunlid A."/>
            <person name="Henrissat B."/>
            <person name="Grigoriev I.V."/>
            <person name="Hibbett D.S."/>
            <person name="Martin F."/>
        </authorList>
    </citation>
    <scope>NUCLEOTIDE SEQUENCE [LARGE SCALE GENOMIC DNA]</scope>
    <source>
        <strain evidence="2">ATCC 200175</strain>
    </source>
</reference>
<dbReference type="OrthoDB" id="79452at2759"/>
<keyword evidence="2" id="KW-1185">Reference proteome</keyword>
<dbReference type="Proteomes" id="UP000053647">
    <property type="component" value="Unassembled WGS sequence"/>
</dbReference>
<reference evidence="1 2" key="1">
    <citation type="submission" date="2014-06" db="EMBL/GenBank/DDBJ databases">
        <authorList>
            <consortium name="DOE Joint Genome Institute"/>
            <person name="Kuo A."/>
            <person name="Kohler A."/>
            <person name="Nagy L.G."/>
            <person name="Floudas D."/>
            <person name="Copeland A."/>
            <person name="Barry K.W."/>
            <person name="Cichocki N."/>
            <person name="Veneault-Fourrey C."/>
            <person name="LaButti K."/>
            <person name="Lindquist E.A."/>
            <person name="Lipzen A."/>
            <person name="Lundell T."/>
            <person name="Morin E."/>
            <person name="Murat C."/>
            <person name="Sun H."/>
            <person name="Tunlid A."/>
            <person name="Henrissat B."/>
            <person name="Grigoriev I.V."/>
            <person name="Hibbett D.S."/>
            <person name="Martin F."/>
            <person name="Nordberg H.P."/>
            <person name="Cantor M.N."/>
            <person name="Hua S.X."/>
        </authorList>
    </citation>
    <scope>NUCLEOTIDE SEQUENCE [LARGE SCALE GENOMIC DNA]</scope>
    <source>
        <strain evidence="1 2">ATCC 200175</strain>
    </source>
</reference>
<dbReference type="HOGENOM" id="CLU_2306941_0_0_1"/>
<organism evidence="1 2">
    <name type="scientific">Paxillus involutus ATCC 200175</name>
    <dbReference type="NCBI Taxonomy" id="664439"/>
    <lineage>
        <taxon>Eukaryota</taxon>
        <taxon>Fungi</taxon>
        <taxon>Dikarya</taxon>
        <taxon>Basidiomycota</taxon>
        <taxon>Agaricomycotina</taxon>
        <taxon>Agaricomycetes</taxon>
        <taxon>Agaricomycetidae</taxon>
        <taxon>Boletales</taxon>
        <taxon>Paxilineae</taxon>
        <taxon>Paxillaceae</taxon>
        <taxon>Paxillus</taxon>
    </lineage>
</organism>
<dbReference type="AlphaFoldDB" id="A0A0C9STJ8"/>
<proteinExistence type="predicted"/>
<evidence type="ECO:0000313" key="2">
    <source>
        <dbReference type="Proteomes" id="UP000053647"/>
    </source>
</evidence>